<dbReference type="EMBL" id="MLJW01000879">
    <property type="protein sequence ID" value="OIQ81807.1"/>
    <property type="molecule type" value="Genomic_DNA"/>
</dbReference>
<dbReference type="PROSITE" id="PS51123">
    <property type="entry name" value="OMPA_2"/>
    <property type="match status" value="1"/>
</dbReference>
<dbReference type="InterPro" id="IPR025713">
    <property type="entry name" value="MotB-like_N_dom"/>
</dbReference>
<dbReference type="GO" id="GO:0005886">
    <property type="term" value="C:plasma membrane"/>
    <property type="evidence" value="ECO:0007669"/>
    <property type="project" value="UniProtKB-SubCell"/>
</dbReference>
<evidence type="ECO:0000256" key="7">
    <source>
        <dbReference type="SAM" id="Phobius"/>
    </source>
</evidence>
<keyword evidence="3" id="KW-1003">Cell membrane</keyword>
<gene>
    <name evidence="9" type="primary">motB_22</name>
    <name evidence="9" type="ORF">GALL_364220</name>
</gene>
<dbReference type="Pfam" id="PF13677">
    <property type="entry name" value="MotB_plug"/>
    <property type="match status" value="1"/>
</dbReference>
<dbReference type="SUPFAM" id="SSF103088">
    <property type="entry name" value="OmpA-like"/>
    <property type="match status" value="1"/>
</dbReference>
<dbReference type="PANTHER" id="PTHR30329:SF20">
    <property type="entry name" value="EXPORTED PROTEIN"/>
    <property type="match status" value="1"/>
</dbReference>
<dbReference type="InterPro" id="IPR006665">
    <property type="entry name" value="OmpA-like"/>
</dbReference>
<dbReference type="InterPro" id="IPR050330">
    <property type="entry name" value="Bact_OuterMem_StrucFunc"/>
</dbReference>
<keyword evidence="6 7" id="KW-0472">Membrane</keyword>
<dbReference type="NCBIfam" id="NF006541">
    <property type="entry name" value="PRK09038.1"/>
    <property type="match status" value="1"/>
</dbReference>
<evidence type="ECO:0000256" key="1">
    <source>
        <dbReference type="ARBA" id="ARBA00004162"/>
    </source>
</evidence>
<evidence type="ECO:0000259" key="8">
    <source>
        <dbReference type="PROSITE" id="PS51123"/>
    </source>
</evidence>
<dbReference type="AlphaFoldDB" id="A0A1J5QPI6"/>
<feature type="transmembrane region" description="Helical" evidence="7">
    <location>
        <begin position="20"/>
        <end position="37"/>
    </location>
</feature>
<protein>
    <submittedName>
        <fullName evidence="9">Motility protein B</fullName>
    </submittedName>
</protein>
<dbReference type="CDD" id="cd07185">
    <property type="entry name" value="OmpA_C-like"/>
    <property type="match status" value="1"/>
</dbReference>
<organism evidence="9">
    <name type="scientific">mine drainage metagenome</name>
    <dbReference type="NCBI Taxonomy" id="410659"/>
    <lineage>
        <taxon>unclassified sequences</taxon>
        <taxon>metagenomes</taxon>
        <taxon>ecological metagenomes</taxon>
    </lineage>
</organism>
<feature type="domain" description="OmpA-like" evidence="8">
    <location>
        <begin position="145"/>
        <end position="265"/>
    </location>
</feature>
<reference evidence="9" key="1">
    <citation type="submission" date="2016-10" db="EMBL/GenBank/DDBJ databases">
        <title>Sequence of Gallionella enrichment culture.</title>
        <authorList>
            <person name="Poehlein A."/>
            <person name="Muehling M."/>
            <person name="Daniel R."/>
        </authorList>
    </citation>
    <scope>NUCLEOTIDE SEQUENCE</scope>
</reference>
<sequence length="298" mass="32135">MARKKAHEEHENHERWLVSYADFITLLFAFFVVMYSISSLNEGKYKVLSQTLVAAFTGQPTAPDPIQTGQPYSNTPSVVDLPPLPRPTNIAAVPTAAHPAPGQQSGREPIPRDPVRLRLERIAQVMAARLASQIREGEVQVRVTPLGVAIDIHDNLLFASGQANLSPGAQALLLRVTDVLSGLPYQIQVNGYTDDKPIHTGQFQSNWALSAMRAVSVLNMLIQQNVPPGQLVAAGYGQYHPIASNATPEGRASNRRVSIVIVSPEKPSDDALVPLVVTGQPPSGTWTIPSPITAKSPS</sequence>
<keyword evidence="4 7" id="KW-0812">Transmembrane</keyword>
<name>A0A1J5QPI6_9ZZZZ</name>
<dbReference type="PANTHER" id="PTHR30329">
    <property type="entry name" value="STATOR ELEMENT OF FLAGELLAR MOTOR COMPLEX"/>
    <property type="match status" value="1"/>
</dbReference>
<dbReference type="Pfam" id="PF00691">
    <property type="entry name" value="OmpA"/>
    <property type="match status" value="1"/>
</dbReference>
<evidence type="ECO:0000256" key="5">
    <source>
        <dbReference type="ARBA" id="ARBA00022989"/>
    </source>
</evidence>
<evidence type="ECO:0000256" key="4">
    <source>
        <dbReference type="ARBA" id="ARBA00022692"/>
    </source>
</evidence>
<proteinExistence type="inferred from homology"/>
<evidence type="ECO:0000256" key="6">
    <source>
        <dbReference type="ARBA" id="ARBA00023136"/>
    </source>
</evidence>
<evidence type="ECO:0000256" key="3">
    <source>
        <dbReference type="ARBA" id="ARBA00022475"/>
    </source>
</evidence>
<accession>A0A1J5QPI6</accession>
<dbReference type="InterPro" id="IPR036737">
    <property type="entry name" value="OmpA-like_sf"/>
</dbReference>
<evidence type="ECO:0000256" key="2">
    <source>
        <dbReference type="ARBA" id="ARBA00008914"/>
    </source>
</evidence>
<dbReference type="Gene3D" id="3.30.1330.60">
    <property type="entry name" value="OmpA-like domain"/>
    <property type="match status" value="1"/>
</dbReference>
<comment type="similarity">
    <text evidence="2">Belongs to the MotB family.</text>
</comment>
<comment type="subcellular location">
    <subcellularLocation>
        <location evidence="1">Cell membrane</location>
        <topology evidence="1">Single-pass membrane protein</topology>
    </subcellularLocation>
</comment>
<evidence type="ECO:0000313" key="9">
    <source>
        <dbReference type="EMBL" id="OIQ81807.1"/>
    </source>
</evidence>
<keyword evidence="5 7" id="KW-1133">Transmembrane helix</keyword>
<comment type="caution">
    <text evidence="9">The sequence shown here is derived from an EMBL/GenBank/DDBJ whole genome shotgun (WGS) entry which is preliminary data.</text>
</comment>